<name>A0A067R169_ZOONE</name>
<feature type="region of interest" description="Disordered" evidence="1">
    <location>
        <begin position="45"/>
        <end position="94"/>
    </location>
</feature>
<dbReference type="AlphaFoldDB" id="A0A067R169"/>
<proteinExistence type="predicted"/>
<dbReference type="Proteomes" id="UP000027135">
    <property type="component" value="Unassembled WGS sequence"/>
</dbReference>
<sequence length="141" mass="15924">MVYLSWFYLKPLVRRSAVFNRTIVKARFLDFSEISVRVLSIKKRPGYRGKPESFDPAKVGKRNIPKPPPKSKAGPKSPMLPPPSHLQTKESPQKNDSLITEAIFGVDVSVTEIAPKQPFSANYSKIVDIAVIEWTRNNSKE</sequence>
<protein>
    <submittedName>
        <fullName evidence="2">Uncharacterized protein</fullName>
    </submittedName>
</protein>
<dbReference type="InParanoid" id="A0A067R169"/>
<dbReference type="EMBL" id="KK853006">
    <property type="protein sequence ID" value="KDR12576.1"/>
    <property type="molecule type" value="Genomic_DNA"/>
</dbReference>
<accession>A0A067R169</accession>
<reference evidence="2 3" key="1">
    <citation type="journal article" date="2014" name="Nat. Commun.">
        <title>Molecular traces of alternative social organization in a termite genome.</title>
        <authorList>
            <person name="Terrapon N."/>
            <person name="Li C."/>
            <person name="Robertson H.M."/>
            <person name="Ji L."/>
            <person name="Meng X."/>
            <person name="Booth W."/>
            <person name="Chen Z."/>
            <person name="Childers C.P."/>
            <person name="Glastad K.M."/>
            <person name="Gokhale K."/>
            <person name="Gowin J."/>
            <person name="Gronenberg W."/>
            <person name="Hermansen R.A."/>
            <person name="Hu H."/>
            <person name="Hunt B.G."/>
            <person name="Huylmans A.K."/>
            <person name="Khalil S.M."/>
            <person name="Mitchell R.D."/>
            <person name="Munoz-Torres M.C."/>
            <person name="Mustard J.A."/>
            <person name="Pan H."/>
            <person name="Reese J.T."/>
            <person name="Scharf M.E."/>
            <person name="Sun F."/>
            <person name="Vogel H."/>
            <person name="Xiao J."/>
            <person name="Yang W."/>
            <person name="Yang Z."/>
            <person name="Yang Z."/>
            <person name="Zhou J."/>
            <person name="Zhu J."/>
            <person name="Brent C.S."/>
            <person name="Elsik C.G."/>
            <person name="Goodisman M.A."/>
            <person name="Liberles D.A."/>
            <person name="Roe R.M."/>
            <person name="Vargo E.L."/>
            <person name="Vilcinskas A."/>
            <person name="Wang J."/>
            <person name="Bornberg-Bauer E."/>
            <person name="Korb J."/>
            <person name="Zhang G."/>
            <person name="Liebig J."/>
        </authorList>
    </citation>
    <scope>NUCLEOTIDE SEQUENCE [LARGE SCALE GENOMIC DNA]</scope>
    <source>
        <tissue evidence="2">Whole organism</tissue>
    </source>
</reference>
<gene>
    <name evidence="2" type="ORF">L798_13652</name>
</gene>
<keyword evidence="3" id="KW-1185">Reference proteome</keyword>
<evidence type="ECO:0000256" key="1">
    <source>
        <dbReference type="SAM" id="MobiDB-lite"/>
    </source>
</evidence>
<evidence type="ECO:0000313" key="3">
    <source>
        <dbReference type="Proteomes" id="UP000027135"/>
    </source>
</evidence>
<evidence type="ECO:0000313" key="2">
    <source>
        <dbReference type="EMBL" id="KDR12576.1"/>
    </source>
</evidence>
<organism evidence="2 3">
    <name type="scientific">Zootermopsis nevadensis</name>
    <name type="common">Dampwood termite</name>
    <dbReference type="NCBI Taxonomy" id="136037"/>
    <lineage>
        <taxon>Eukaryota</taxon>
        <taxon>Metazoa</taxon>
        <taxon>Ecdysozoa</taxon>
        <taxon>Arthropoda</taxon>
        <taxon>Hexapoda</taxon>
        <taxon>Insecta</taxon>
        <taxon>Pterygota</taxon>
        <taxon>Neoptera</taxon>
        <taxon>Polyneoptera</taxon>
        <taxon>Dictyoptera</taxon>
        <taxon>Blattodea</taxon>
        <taxon>Blattoidea</taxon>
        <taxon>Termitoidae</taxon>
        <taxon>Termopsidae</taxon>
        <taxon>Zootermopsis</taxon>
    </lineage>
</organism>